<evidence type="ECO:0000256" key="2">
    <source>
        <dbReference type="ARBA" id="ARBA00006666"/>
    </source>
</evidence>
<dbReference type="InterPro" id="IPR003092">
    <property type="entry name" value="2pore_dom_K_chnl_TASK"/>
</dbReference>
<accession>A0A1I7ZJX8</accession>
<evidence type="ECO:0000256" key="5">
    <source>
        <dbReference type="ARBA" id="ARBA00022692"/>
    </source>
</evidence>
<dbReference type="PRINTS" id="PR01095">
    <property type="entry name" value="TASKCHANNEL"/>
</dbReference>
<evidence type="ECO:0000259" key="13">
    <source>
        <dbReference type="Pfam" id="PF07885"/>
    </source>
</evidence>
<proteinExistence type="inferred from homology"/>
<comment type="subcellular location">
    <subcellularLocation>
        <location evidence="1">Membrane</location>
        <topology evidence="1">Multi-pass membrane protein</topology>
    </subcellularLocation>
</comment>
<evidence type="ECO:0000256" key="11">
    <source>
        <dbReference type="ARBA" id="ARBA00023303"/>
    </source>
</evidence>
<feature type="domain" description="Potassium channel" evidence="13">
    <location>
        <begin position="174"/>
        <end position="230"/>
    </location>
</feature>
<evidence type="ECO:0000256" key="8">
    <source>
        <dbReference type="ARBA" id="ARBA00022989"/>
    </source>
</evidence>
<name>A0A1I7ZJX8_9BILA</name>
<protein>
    <submittedName>
        <fullName evidence="15">Ion_trans_2 domain-containing protein</fullName>
    </submittedName>
</protein>
<keyword evidence="3" id="KW-0813">Transport</keyword>
<dbReference type="AlphaFoldDB" id="A0A1I7ZJX8"/>
<keyword evidence="5 12" id="KW-0812">Transmembrane</keyword>
<evidence type="ECO:0000256" key="6">
    <source>
        <dbReference type="ARBA" id="ARBA00022826"/>
    </source>
</evidence>
<evidence type="ECO:0000256" key="3">
    <source>
        <dbReference type="ARBA" id="ARBA00022448"/>
    </source>
</evidence>
<dbReference type="PANTHER" id="PTHR11003">
    <property type="entry name" value="POTASSIUM CHANNEL, SUBFAMILY K"/>
    <property type="match status" value="1"/>
</dbReference>
<organism evidence="14 15">
    <name type="scientific">Steinernema glaseri</name>
    <dbReference type="NCBI Taxonomy" id="37863"/>
    <lineage>
        <taxon>Eukaryota</taxon>
        <taxon>Metazoa</taxon>
        <taxon>Ecdysozoa</taxon>
        <taxon>Nematoda</taxon>
        <taxon>Chromadorea</taxon>
        <taxon>Rhabditida</taxon>
        <taxon>Tylenchina</taxon>
        <taxon>Panagrolaimomorpha</taxon>
        <taxon>Strongyloidoidea</taxon>
        <taxon>Steinernematidae</taxon>
        <taxon>Steinernema</taxon>
    </lineage>
</organism>
<keyword evidence="8 12" id="KW-1133">Transmembrane helix</keyword>
<reference evidence="15" key="1">
    <citation type="submission" date="2016-11" db="UniProtKB">
        <authorList>
            <consortium name="WormBaseParasite"/>
        </authorList>
    </citation>
    <scope>IDENTIFICATION</scope>
</reference>
<sequence length="294" mass="33813">MAMRRDTVFLPVEDAFDLSSEDELANEDEIPMEMDLTAAGPPISDDDTEFDNRLQGKQDRVVKLARHILPHIGLVVLLIIYLIVGATIFHYFELSHEMKTREHELNTIFGLRDTFHDNIWNLTRAGDNVISRESFNSIGQEYFEKLVTSMFTAYRNQFINERHLLNKTDGEELLWTYSNSIFFATTVITTIGYGNLVPATQLGRYACIAFALFGIPLLLVTIADIGKFLSDFLSFLYRNFRAFKRKKCAVRRNADKLRMTMHFLVYDASINGKEAISEDFTSLPRTLQFPIPEK</sequence>
<keyword evidence="9" id="KW-0406">Ion transport</keyword>
<dbReference type="GO" id="GO:0030322">
    <property type="term" value="P:stabilization of membrane potential"/>
    <property type="evidence" value="ECO:0007669"/>
    <property type="project" value="TreeGrafter"/>
</dbReference>
<dbReference type="GO" id="GO:0022841">
    <property type="term" value="F:potassium ion leak channel activity"/>
    <property type="evidence" value="ECO:0007669"/>
    <property type="project" value="TreeGrafter"/>
</dbReference>
<dbReference type="SUPFAM" id="SSF81324">
    <property type="entry name" value="Voltage-gated potassium channels"/>
    <property type="match status" value="1"/>
</dbReference>
<feature type="transmembrane region" description="Helical" evidence="12">
    <location>
        <begin position="174"/>
        <end position="196"/>
    </location>
</feature>
<evidence type="ECO:0000256" key="1">
    <source>
        <dbReference type="ARBA" id="ARBA00004141"/>
    </source>
</evidence>
<feature type="transmembrane region" description="Helical" evidence="12">
    <location>
        <begin position="208"/>
        <end position="237"/>
    </location>
</feature>
<comment type="similarity">
    <text evidence="2">Belongs to the two pore domain potassium channel (TC 1.A.1.8) family.</text>
</comment>
<evidence type="ECO:0000256" key="4">
    <source>
        <dbReference type="ARBA" id="ARBA00022538"/>
    </source>
</evidence>
<dbReference type="WBParaSite" id="L893_g2729.t3">
    <property type="protein sequence ID" value="L893_g2729.t3"/>
    <property type="gene ID" value="L893_g2729"/>
</dbReference>
<evidence type="ECO:0000313" key="14">
    <source>
        <dbReference type="Proteomes" id="UP000095287"/>
    </source>
</evidence>
<dbReference type="InterPro" id="IPR003280">
    <property type="entry name" value="2pore_dom_K_chnl"/>
</dbReference>
<dbReference type="GO" id="GO:0015271">
    <property type="term" value="F:outward rectifier potassium channel activity"/>
    <property type="evidence" value="ECO:0007669"/>
    <property type="project" value="TreeGrafter"/>
</dbReference>
<dbReference type="Pfam" id="PF07885">
    <property type="entry name" value="Ion_trans_2"/>
    <property type="match status" value="1"/>
</dbReference>
<dbReference type="Proteomes" id="UP000095287">
    <property type="component" value="Unplaced"/>
</dbReference>
<keyword evidence="10 12" id="KW-0472">Membrane</keyword>
<dbReference type="PANTHER" id="PTHR11003:SF98">
    <property type="entry name" value="POTASSIUM CHANNEL DOMAIN-CONTAINING PROTEIN"/>
    <property type="match status" value="1"/>
</dbReference>
<evidence type="ECO:0000256" key="10">
    <source>
        <dbReference type="ARBA" id="ARBA00023136"/>
    </source>
</evidence>
<feature type="transmembrane region" description="Helical" evidence="12">
    <location>
        <begin position="68"/>
        <end position="92"/>
    </location>
</feature>
<keyword evidence="11" id="KW-0407">Ion channel</keyword>
<dbReference type="GO" id="GO:0005886">
    <property type="term" value="C:plasma membrane"/>
    <property type="evidence" value="ECO:0007669"/>
    <property type="project" value="TreeGrafter"/>
</dbReference>
<keyword evidence="4" id="KW-0633">Potassium transport</keyword>
<evidence type="ECO:0000313" key="15">
    <source>
        <dbReference type="WBParaSite" id="L893_g2729.t3"/>
    </source>
</evidence>
<dbReference type="InterPro" id="IPR013099">
    <property type="entry name" value="K_chnl_dom"/>
</dbReference>
<evidence type="ECO:0000256" key="9">
    <source>
        <dbReference type="ARBA" id="ARBA00023065"/>
    </source>
</evidence>
<evidence type="ECO:0000256" key="7">
    <source>
        <dbReference type="ARBA" id="ARBA00022958"/>
    </source>
</evidence>
<keyword evidence="6" id="KW-0631">Potassium channel</keyword>
<keyword evidence="7" id="KW-0630">Potassium</keyword>
<keyword evidence="14" id="KW-1185">Reference proteome</keyword>
<dbReference type="Gene3D" id="1.10.287.70">
    <property type="match status" value="1"/>
</dbReference>
<evidence type="ECO:0000256" key="12">
    <source>
        <dbReference type="SAM" id="Phobius"/>
    </source>
</evidence>